<evidence type="ECO:0000313" key="2">
    <source>
        <dbReference type="EMBL" id="MDK9497417.1"/>
    </source>
</evidence>
<evidence type="ECO:0000256" key="1">
    <source>
        <dbReference type="SAM" id="MobiDB-lite"/>
    </source>
</evidence>
<dbReference type="InterPro" id="IPR032716">
    <property type="entry name" value="ACC_epsilon"/>
</dbReference>
<gene>
    <name evidence="2" type="ORF">QEZ40_002076</name>
</gene>
<name>A0ABT7GUX2_9ACTN</name>
<dbReference type="RefSeq" id="WP_285343213.1">
    <property type="nucleotide sequence ID" value="NZ_JASITI010000019.1"/>
</dbReference>
<dbReference type="Pfam" id="PF13822">
    <property type="entry name" value="ACC_epsilon"/>
    <property type="match status" value="1"/>
</dbReference>
<sequence>MSAPEPQIRITRGAPDPVEVAALTAVLLALGAARPDADADPGPATAPAPWSRGGSGPGSAGSWSGRSLPAWRANL</sequence>
<feature type="compositionally biased region" description="Low complexity" evidence="1">
    <location>
        <begin position="34"/>
        <end position="52"/>
    </location>
</feature>
<organism evidence="2 3">
    <name type="scientific">Streptomyces katrae</name>
    <dbReference type="NCBI Taxonomy" id="68223"/>
    <lineage>
        <taxon>Bacteria</taxon>
        <taxon>Bacillati</taxon>
        <taxon>Actinomycetota</taxon>
        <taxon>Actinomycetes</taxon>
        <taxon>Kitasatosporales</taxon>
        <taxon>Streptomycetaceae</taxon>
        <taxon>Streptomyces</taxon>
    </lineage>
</organism>
<evidence type="ECO:0000313" key="3">
    <source>
        <dbReference type="Proteomes" id="UP001223390"/>
    </source>
</evidence>
<reference evidence="2 3" key="1">
    <citation type="submission" date="2023-05" db="EMBL/GenBank/DDBJ databases">
        <title>Sequencing and Assembly of Streptomyces sp. NP73.</title>
        <authorList>
            <person name="Konwar A.N."/>
            <person name="Saikia K."/>
            <person name="Thakur D."/>
        </authorList>
    </citation>
    <scope>NUCLEOTIDE SEQUENCE [LARGE SCALE GENOMIC DNA]</scope>
    <source>
        <strain evidence="2 3">NP73</strain>
    </source>
</reference>
<feature type="region of interest" description="Disordered" evidence="1">
    <location>
        <begin position="34"/>
        <end position="75"/>
    </location>
</feature>
<comment type="caution">
    <text evidence="2">The sequence shown here is derived from an EMBL/GenBank/DDBJ whole genome shotgun (WGS) entry which is preliminary data.</text>
</comment>
<proteinExistence type="predicted"/>
<protein>
    <submittedName>
        <fullName evidence="2">Acyl-CoA carboxylase epsilon subunit</fullName>
    </submittedName>
</protein>
<accession>A0ABT7GUX2</accession>
<dbReference type="EMBL" id="JASITI010000019">
    <property type="protein sequence ID" value="MDK9497417.1"/>
    <property type="molecule type" value="Genomic_DNA"/>
</dbReference>
<dbReference type="Proteomes" id="UP001223390">
    <property type="component" value="Unassembled WGS sequence"/>
</dbReference>
<keyword evidence="3" id="KW-1185">Reference proteome</keyword>